<evidence type="ECO:0000259" key="2">
    <source>
        <dbReference type="Pfam" id="PF16655"/>
    </source>
</evidence>
<comment type="caution">
    <text evidence="3">The sequence shown here is derived from an EMBL/GenBank/DDBJ whole genome shotgun (WGS) entry which is preliminary data.</text>
</comment>
<dbReference type="Gene3D" id="3.60.21.70">
    <property type="entry name" value="PhoD-like phosphatase"/>
    <property type="match status" value="1"/>
</dbReference>
<feature type="domain" description="PhoD-like phosphatase metallophosphatase" evidence="1">
    <location>
        <begin position="200"/>
        <end position="565"/>
    </location>
</feature>
<name>A0A177TG14_9BASI</name>
<dbReference type="Pfam" id="PF16655">
    <property type="entry name" value="PhoD_N"/>
    <property type="match status" value="1"/>
</dbReference>
<sequence length="631" mass="69678">MVALLNLVGALALGSTLVNALPPLERNLAYLSPSTRLTHLGQDVANIASRIVDNHIDLVKRSTVADGLVANWTGDFGPDGAMAYKGNVTFPYGIASGDPYDTSVILWTHPVPTESNVSQPICLTYQVSTDKAGKNVVTSNYAWTTSDVGYSYKVEATGLKAYTNYYYRFAACADHSVQSETGHFRTLPSSNDVFVNSLKFAVFSCSNYPFGFFNSYASAALKDLDVWLHVGDFIYEYAGDGSADSYGDGRNISRVPEPNQEIVTLEDYRTRYATYKKDEGLRALSAAHALFAVPDDHEVADNTWKGGSADSNNTAAGTVLGVTFTDRKRNAVQAYHEWMPIRQVDTTDSLRFWRRFQFGRLASFSMLDTRQYERDITDLYYNTDAVAAMSNDTNRSLMGGKQEQWLYNNLANDQKSGIQWKIVGQQIILAVTHEGAMGDSYDYDAWDGYNANRRRLFKTIRDNNVQNTIFLSGDSHAAWSSDLLEAELLNSTAYDPVTGKGSIAVEFAGTGVTSPPSYGQGKTSAQYVDRAKLYTQVNRGLQFAEGELRGYFTVEINPFQATAKFWGTPDILTQNTNETLIVQLDVKAGQNHLSRPLNGGKNVTYGALQSKVVKYNTTSANRGWNGTAYQL</sequence>
<reference evidence="3" key="1">
    <citation type="submission" date="2016-04" db="EMBL/GenBank/DDBJ databases">
        <authorList>
            <person name="Nguyen H.D."/>
            <person name="Samba Siva P."/>
            <person name="Cullis J."/>
            <person name="Levesque C.A."/>
            <person name="Hambleton S."/>
        </authorList>
    </citation>
    <scope>NUCLEOTIDE SEQUENCE</scope>
    <source>
        <strain evidence="3">DAOMC 236416</strain>
    </source>
</reference>
<dbReference type="EMBL" id="LWDF02000232">
    <property type="protein sequence ID" value="KAE8251752.1"/>
    <property type="molecule type" value="Genomic_DNA"/>
</dbReference>
<dbReference type="InterPro" id="IPR038607">
    <property type="entry name" value="PhoD-like_sf"/>
</dbReference>
<accession>A0A177TG14</accession>
<gene>
    <name evidence="3" type="ORF">A4X13_0g3861</name>
</gene>
<dbReference type="PANTHER" id="PTHR43606:SF7">
    <property type="entry name" value="PHOSPHATASE, PUTATIVE (AFU_ORTHOLOGUE AFUA_6G08710)-RELATED"/>
    <property type="match status" value="1"/>
</dbReference>
<evidence type="ECO:0000313" key="4">
    <source>
        <dbReference type="Proteomes" id="UP000077521"/>
    </source>
</evidence>
<evidence type="ECO:0008006" key="5">
    <source>
        <dbReference type="Google" id="ProtNLM"/>
    </source>
</evidence>
<evidence type="ECO:0000313" key="3">
    <source>
        <dbReference type="EMBL" id="KAE8251752.1"/>
    </source>
</evidence>
<dbReference type="InterPro" id="IPR052900">
    <property type="entry name" value="Phospholipid_Metab_Enz"/>
</dbReference>
<evidence type="ECO:0000259" key="1">
    <source>
        <dbReference type="Pfam" id="PF09423"/>
    </source>
</evidence>
<dbReference type="Pfam" id="PF09423">
    <property type="entry name" value="PhoD"/>
    <property type="match status" value="1"/>
</dbReference>
<dbReference type="PANTHER" id="PTHR43606">
    <property type="entry name" value="PHOSPHATASE, PUTATIVE (AFU_ORTHOLOGUE AFUA_6G08710)-RELATED"/>
    <property type="match status" value="1"/>
</dbReference>
<dbReference type="InterPro" id="IPR018946">
    <property type="entry name" value="PhoD-like_MPP"/>
</dbReference>
<dbReference type="CDD" id="cd07389">
    <property type="entry name" value="MPP_PhoD"/>
    <property type="match status" value="1"/>
</dbReference>
<dbReference type="Proteomes" id="UP000077521">
    <property type="component" value="Unassembled WGS sequence"/>
</dbReference>
<organism evidence="3 4">
    <name type="scientific">Tilletia indica</name>
    <dbReference type="NCBI Taxonomy" id="43049"/>
    <lineage>
        <taxon>Eukaryota</taxon>
        <taxon>Fungi</taxon>
        <taxon>Dikarya</taxon>
        <taxon>Basidiomycota</taxon>
        <taxon>Ustilaginomycotina</taxon>
        <taxon>Exobasidiomycetes</taxon>
        <taxon>Tilletiales</taxon>
        <taxon>Tilletiaceae</taxon>
        <taxon>Tilletia</taxon>
    </lineage>
</organism>
<proteinExistence type="predicted"/>
<dbReference type="InterPro" id="IPR032093">
    <property type="entry name" value="PhoD_N"/>
</dbReference>
<keyword evidence="4" id="KW-1185">Reference proteome</keyword>
<protein>
    <recommendedName>
        <fullName evidence="5">PhoD-like phosphatase metallophosphatase domain-containing protein</fullName>
    </recommendedName>
</protein>
<dbReference type="Gene3D" id="2.60.40.380">
    <property type="entry name" value="Purple acid phosphatase-like, N-terminal"/>
    <property type="match status" value="1"/>
</dbReference>
<reference evidence="3" key="2">
    <citation type="journal article" date="2019" name="IMA Fungus">
        <title>Genome sequencing and comparison of five Tilletia species to identify candidate genes for the detection of regulated species infecting wheat.</title>
        <authorList>
            <person name="Nguyen H.D.T."/>
            <person name="Sultana T."/>
            <person name="Kesanakurti P."/>
            <person name="Hambleton S."/>
        </authorList>
    </citation>
    <scope>NUCLEOTIDE SEQUENCE</scope>
    <source>
        <strain evidence="3">DAOMC 236416</strain>
    </source>
</reference>
<dbReference type="SUPFAM" id="SSF56300">
    <property type="entry name" value="Metallo-dependent phosphatases"/>
    <property type="match status" value="1"/>
</dbReference>
<dbReference type="AlphaFoldDB" id="A0A177TG14"/>
<dbReference type="InterPro" id="IPR029052">
    <property type="entry name" value="Metallo-depent_PP-like"/>
</dbReference>
<feature type="domain" description="Phospholipase D N-terminal" evidence="2">
    <location>
        <begin position="93"/>
        <end position="186"/>
    </location>
</feature>